<proteinExistence type="predicted"/>
<evidence type="ECO:0000313" key="2">
    <source>
        <dbReference type="EMBL" id="ENX55123.1"/>
    </source>
</evidence>
<name>N9RAQ5_9GAMM</name>
<dbReference type="AlphaFoldDB" id="N9RAQ5"/>
<keyword evidence="1" id="KW-0472">Membrane</keyword>
<dbReference type="Proteomes" id="UP000013084">
    <property type="component" value="Unassembled WGS sequence"/>
</dbReference>
<dbReference type="EMBL" id="APRN01000041">
    <property type="protein sequence ID" value="ENX55123.1"/>
    <property type="molecule type" value="Genomic_DNA"/>
</dbReference>
<evidence type="ECO:0000256" key="1">
    <source>
        <dbReference type="SAM" id="Phobius"/>
    </source>
</evidence>
<feature type="transmembrane region" description="Helical" evidence="1">
    <location>
        <begin position="159"/>
        <end position="177"/>
    </location>
</feature>
<gene>
    <name evidence="2" type="ORF">F902_03733</name>
</gene>
<protein>
    <submittedName>
        <fullName evidence="2">Uncharacterized protein</fullName>
    </submittedName>
</protein>
<dbReference type="PATRIC" id="fig|1217700.3.peg.3630"/>
<comment type="caution">
    <text evidence="2">The sequence shown here is derived from an EMBL/GenBank/DDBJ whole genome shotgun (WGS) entry which is preliminary data.</text>
</comment>
<dbReference type="RefSeq" id="WP_005205658.1">
    <property type="nucleotide sequence ID" value="NZ_KB850072.1"/>
</dbReference>
<keyword evidence="1" id="KW-1133">Transmembrane helix</keyword>
<accession>N9RAQ5</accession>
<dbReference type="HOGENOM" id="CLU_1127179_0_0_6"/>
<evidence type="ECO:0000313" key="3">
    <source>
        <dbReference type="Proteomes" id="UP000013084"/>
    </source>
</evidence>
<feature type="transmembrane region" description="Helical" evidence="1">
    <location>
        <begin position="197"/>
        <end position="217"/>
    </location>
</feature>
<feature type="transmembrane region" description="Helical" evidence="1">
    <location>
        <begin position="70"/>
        <end position="92"/>
    </location>
</feature>
<feature type="transmembrane region" description="Helical" evidence="1">
    <location>
        <begin position="36"/>
        <end position="58"/>
    </location>
</feature>
<sequence length="246" mass="27766">MNLKLETSNKIYSILEEITKNEEDLKKKYPPKTSNVDISALITGIILCIFSITLVLVINLTSKNETLEASAAFLAAIGLSLIIISPLIGILTNLKIICKTLKNPLKIIFNRIKKTTEVDIEVINKLIHFDLHHLELTSLELKHELGDFNKRTTNITGQISKIGLFPATLLGLTTISTQLKKEKGIFDINNLDSLQQIIITLSISIIILYFFSIHANLKSSDLERRITILEYVINFKKNKKEIIQLN</sequence>
<reference evidence="2 3" key="1">
    <citation type="submission" date="2013-02" db="EMBL/GenBank/DDBJ databases">
        <title>The Genome Sequence of Acinetobacter sp. CIP 70.18.</title>
        <authorList>
            <consortium name="The Broad Institute Genome Sequencing Platform"/>
            <consortium name="The Broad Institute Genome Sequencing Center for Infectious Disease"/>
            <person name="Cerqueira G."/>
            <person name="Feldgarden M."/>
            <person name="Courvalin P."/>
            <person name="Perichon B."/>
            <person name="Grillot-Courvalin C."/>
            <person name="Clermont D."/>
            <person name="Rocha E."/>
            <person name="Yoon E.-J."/>
            <person name="Nemec A."/>
            <person name="Walker B."/>
            <person name="Young S.K."/>
            <person name="Zeng Q."/>
            <person name="Gargeya S."/>
            <person name="Fitzgerald M."/>
            <person name="Haas B."/>
            <person name="Abouelleil A."/>
            <person name="Alvarado L."/>
            <person name="Arachchi H.M."/>
            <person name="Berlin A.M."/>
            <person name="Chapman S.B."/>
            <person name="Dewar J."/>
            <person name="Goldberg J."/>
            <person name="Griggs A."/>
            <person name="Gujja S."/>
            <person name="Hansen M."/>
            <person name="Howarth C."/>
            <person name="Imamovic A."/>
            <person name="Larimer J."/>
            <person name="McCowan C."/>
            <person name="Murphy C."/>
            <person name="Neiman D."/>
            <person name="Pearson M."/>
            <person name="Priest M."/>
            <person name="Roberts A."/>
            <person name="Saif S."/>
            <person name="Shea T."/>
            <person name="Sisk P."/>
            <person name="Sykes S."/>
            <person name="Wortman J."/>
            <person name="Nusbaum C."/>
            <person name="Birren B."/>
        </authorList>
    </citation>
    <scope>NUCLEOTIDE SEQUENCE [LARGE SCALE GENOMIC DNA]</scope>
    <source>
        <strain evidence="2 3">CIP 70.18</strain>
    </source>
</reference>
<keyword evidence="3" id="KW-1185">Reference proteome</keyword>
<keyword evidence="1" id="KW-0812">Transmembrane</keyword>
<organism evidence="2 3">
    <name type="scientific">Acinetobacter higginsii</name>
    <dbReference type="NCBI Taxonomy" id="70347"/>
    <lineage>
        <taxon>Bacteria</taxon>
        <taxon>Pseudomonadati</taxon>
        <taxon>Pseudomonadota</taxon>
        <taxon>Gammaproteobacteria</taxon>
        <taxon>Moraxellales</taxon>
        <taxon>Moraxellaceae</taxon>
        <taxon>Acinetobacter</taxon>
    </lineage>
</organism>